<accession>A0A3B0URU9</accession>
<dbReference type="Pfam" id="PF04315">
    <property type="entry name" value="EpmC"/>
    <property type="match status" value="1"/>
</dbReference>
<protein>
    <submittedName>
        <fullName evidence="1">Translation elongation factor P Lys34 hydroxylase</fullName>
    </submittedName>
</protein>
<name>A0A3B0URU9_9ZZZZ</name>
<dbReference type="GO" id="GO:0003746">
    <property type="term" value="F:translation elongation factor activity"/>
    <property type="evidence" value="ECO:0007669"/>
    <property type="project" value="UniProtKB-KW"/>
</dbReference>
<proteinExistence type="predicted"/>
<dbReference type="EMBL" id="UOEW01000040">
    <property type="protein sequence ID" value="VAW33628.1"/>
    <property type="molecule type" value="Genomic_DNA"/>
</dbReference>
<sequence>MIRLSELIRLLNENYLHQYNTKIVGGFHEPFYQAGKDDKQAEIQFSHDYIRSALHELAHWCVAGVERRNIDDFGYWYAADGRSQKQQDEFFKLEIVPQAIEWAFSIVCGVRFEASVDNLNNQVAGIEEFKHNLLNQLQLYLQYGFRKRTTAIINLLAHYQGVKTPHLFIMKQIK</sequence>
<gene>
    <name evidence="1" type="ORF">MNBD_GAMMA01-1927</name>
</gene>
<dbReference type="AlphaFoldDB" id="A0A3B0URU9"/>
<organism evidence="1">
    <name type="scientific">hydrothermal vent metagenome</name>
    <dbReference type="NCBI Taxonomy" id="652676"/>
    <lineage>
        <taxon>unclassified sequences</taxon>
        <taxon>metagenomes</taxon>
        <taxon>ecological metagenomes</taxon>
    </lineage>
</organism>
<keyword evidence="1" id="KW-0251">Elongation factor</keyword>
<evidence type="ECO:0000313" key="1">
    <source>
        <dbReference type="EMBL" id="VAW33628.1"/>
    </source>
</evidence>
<dbReference type="InterPro" id="IPR007411">
    <property type="entry name" value="EpmC"/>
</dbReference>
<keyword evidence="1" id="KW-0648">Protein biosynthesis</keyword>
<reference evidence="1" key="1">
    <citation type="submission" date="2018-06" db="EMBL/GenBank/DDBJ databases">
        <authorList>
            <person name="Zhirakovskaya E."/>
        </authorList>
    </citation>
    <scope>NUCLEOTIDE SEQUENCE</scope>
</reference>